<gene>
    <name evidence="1" type="ORF">ACFSY7_02945</name>
</gene>
<organism evidence="1 2">
    <name type="scientific">Kurthia populi</name>
    <dbReference type="NCBI Taxonomy" id="1562132"/>
    <lineage>
        <taxon>Bacteria</taxon>
        <taxon>Bacillati</taxon>
        <taxon>Bacillota</taxon>
        <taxon>Bacilli</taxon>
        <taxon>Bacillales</taxon>
        <taxon>Caryophanaceae</taxon>
        <taxon>Kurthia</taxon>
    </lineage>
</organism>
<accession>A0ABW5XWT0</accession>
<proteinExistence type="predicted"/>
<comment type="caution">
    <text evidence="1">The sequence shown here is derived from an EMBL/GenBank/DDBJ whole genome shotgun (WGS) entry which is preliminary data.</text>
</comment>
<dbReference type="EMBL" id="JBHUOR010000018">
    <property type="protein sequence ID" value="MFD2867459.1"/>
    <property type="molecule type" value="Genomic_DNA"/>
</dbReference>
<dbReference type="RefSeq" id="WP_380146749.1">
    <property type="nucleotide sequence ID" value="NZ_JBHUOR010000018.1"/>
</dbReference>
<evidence type="ECO:0008006" key="3">
    <source>
        <dbReference type="Google" id="ProtNLM"/>
    </source>
</evidence>
<name>A0ABW5XWT0_9BACL</name>
<protein>
    <recommendedName>
        <fullName evidence="3">Gas vesicle protein</fullName>
    </recommendedName>
</protein>
<evidence type="ECO:0000313" key="1">
    <source>
        <dbReference type="EMBL" id="MFD2867459.1"/>
    </source>
</evidence>
<sequence length="92" mass="9898">MELSILFGAIGTILGIVGALVTLKKDSKADGAEDAHVKAQVDYIARGVDDIRIDQRAQAGKIEALNERLIRTEESAKQAHKRIDSIGEKEGA</sequence>
<evidence type="ECO:0000313" key="2">
    <source>
        <dbReference type="Proteomes" id="UP001597568"/>
    </source>
</evidence>
<reference evidence="2" key="1">
    <citation type="journal article" date="2019" name="Int. J. Syst. Evol. Microbiol.">
        <title>The Global Catalogue of Microorganisms (GCM) 10K type strain sequencing project: providing services to taxonomists for standard genome sequencing and annotation.</title>
        <authorList>
            <consortium name="The Broad Institute Genomics Platform"/>
            <consortium name="The Broad Institute Genome Sequencing Center for Infectious Disease"/>
            <person name="Wu L."/>
            <person name="Ma J."/>
        </authorList>
    </citation>
    <scope>NUCLEOTIDE SEQUENCE [LARGE SCALE GENOMIC DNA]</scope>
    <source>
        <strain evidence="2">KCTC 33522</strain>
    </source>
</reference>
<keyword evidence="2" id="KW-1185">Reference proteome</keyword>
<dbReference type="Proteomes" id="UP001597568">
    <property type="component" value="Unassembled WGS sequence"/>
</dbReference>